<dbReference type="EMBL" id="KM507819">
    <property type="protein sequence ID" value="AIT14501.1"/>
    <property type="molecule type" value="Genomic_DNA"/>
</dbReference>
<organism evidence="1 2">
    <name type="scientific">Escherichia phage 121Q</name>
    <dbReference type="NCBI Taxonomy" id="1555202"/>
    <lineage>
        <taxon>Viruses</taxon>
        <taxon>Duplodnaviria</taxon>
        <taxon>Heunggongvirae</taxon>
        <taxon>Uroviricota</taxon>
        <taxon>Caudoviricetes</taxon>
        <taxon>Asteriusvirus</taxon>
        <taxon>Asteriusvirus av121Q</taxon>
    </lineage>
</organism>
<keyword evidence="2" id="KW-1185">Reference proteome</keyword>
<proteinExistence type="predicted"/>
<evidence type="ECO:0000313" key="1">
    <source>
        <dbReference type="EMBL" id="AIT14501.1"/>
    </source>
</evidence>
<accession>A0A097EYJ9</accession>
<protein>
    <submittedName>
        <fullName evidence="1">Uncharacterized protein</fullName>
    </submittedName>
</protein>
<reference evidence="1 2" key="1">
    <citation type="submission" date="2014-09" db="EMBL/GenBank/DDBJ databases">
        <authorList>
            <person name="Lapin J.S."/>
            <person name="Pope W.H."/>
            <person name="Hua J."/>
            <person name="Ford M.E."/>
            <person name="Conway J.F."/>
            <person name="Hatfull G.F."/>
            <person name="Hendrix R.W."/>
        </authorList>
    </citation>
    <scope>NUCLEOTIDE SEQUENCE [LARGE SCALE GENOMIC DNA]</scope>
</reference>
<name>A0A097EYJ9_9CAUD</name>
<evidence type="ECO:0000313" key="2">
    <source>
        <dbReference type="Proteomes" id="UP000029889"/>
    </source>
</evidence>
<dbReference type="KEGG" id="vg:22111651"/>
<sequence length="49" mass="5827">MVIVNEIELNYDEVNDTFTNEMLNLTEESVNEAWEKYVEWTSLQGKNDE</sequence>
<dbReference type="Proteomes" id="UP000029889">
    <property type="component" value="Segment"/>
</dbReference>
<dbReference type="GeneID" id="22111651"/>
<dbReference type="RefSeq" id="YP_009102198.1">
    <property type="nucleotide sequence ID" value="NC_025447.1"/>
</dbReference>
<gene>
    <name evidence="1" type="primary">611</name>
    <name evidence="1" type="ORF">PBI_121Q_611</name>
</gene>